<reference evidence="7 8" key="1">
    <citation type="submission" date="2018-06" db="EMBL/GenBank/DDBJ databases">
        <authorList>
            <consortium name="Pathogen Informatics"/>
            <person name="Doyle S."/>
        </authorList>
    </citation>
    <scope>NUCLEOTIDE SEQUENCE [LARGE SCALE GENOMIC DNA]</scope>
    <source>
        <strain evidence="7 8">NCTC10529</strain>
    </source>
</reference>
<dbReference type="GO" id="GO:0030313">
    <property type="term" value="C:cell envelope"/>
    <property type="evidence" value="ECO:0007669"/>
    <property type="project" value="UniProtKB-SubCell"/>
</dbReference>
<dbReference type="GeneID" id="93262588"/>
<keyword evidence="3 5" id="KW-0732">Signal</keyword>
<dbReference type="Gene3D" id="3.40.190.10">
    <property type="entry name" value="Periplasmic binding protein-like II"/>
    <property type="match status" value="2"/>
</dbReference>
<dbReference type="PANTHER" id="PTHR35936">
    <property type="entry name" value="MEMBRANE-BOUND LYTIC MUREIN TRANSGLYCOSYLASE F"/>
    <property type="match status" value="1"/>
</dbReference>
<dbReference type="Pfam" id="PF00497">
    <property type="entry name" value="SBP_bac_3"/>
    <property type="match status" value="1"/>
</dbReference>
<dbReference type="SMART" id="SM00062">
    <property type="entry name" value="PBPb"/>
    <property type="match status" value="1"/>
</dbReference>
<evidence type="ECO:0000256" key="3">
    <source>
        <dbReference type="ARBA" id="ARBA00022729"/>
    </source>
</evidence>
<feature type="chain" id="PRO_5043802498" evidence="5">
    <location>
        <begin position="20"/>
        <end position="283"/>
    </location>
</feature>
<feature type="signal peptide" evidence="5">
    <location>
        <begin position="1"/>
        <end position="19"/>
    </location>
</feature>
<proteinExistence type="inferred from homology"/>
<organism evidence="7 8">
    <name type="scientific">Kingella kingae</name>
    <dbReference type="NCBI Taxonomy" id="504"/>
    <lineage>
        <taxon>Bacteria</taxon>
        <taxon>Pseudomonadati</taxon>
        <taxon>Pseudomonadota</taxon>
        <taxon>Betaproteobacteria</taxon>
        <taxon>Neisseriales</taxon>
        <taxon>Neisseriaceae</taxon>
        <taxon>Kingella</taxon>
    </lineage>
</organism>
<accession>A0AAX2J3S0</accession>
<comment type="similarity">
    <text evidence="2 4">Belongs to the bacterial solute-binding protein 3 family.</text>
</comment>
<name>A0AAX2J3S0_KINKI</name>
<feature type="domain" description="Solute-binding protein family 3/N-terminal" evidence="6">
    <location>
        <begin position="57"/>
        <end position="279"/>
    </location>
</feature>
<evidence type="ECO:0000256" key="2">
    <source>
        <dbReference type="ARBA" id="ARBA00010333"/>
    </source>
</evidence>
<dbReference type="PROSITE" id="PS01039">
    <property type="entry name" value="SBP_BACTERIAL_3"/>
    <property type="match status" value="1"/>
</dbReference>
<dbReference type="AlphaFoldDB" id="A0AAX2J3S0"/>
<evidence type="ECO:0000256" key="4">
    <source>
        <dbReference type="RuleBase" id="RU003744"/>
    </source>
</evidence>
<evidence type="ECO:0000256" key="5">
    <source>
        <dbReference type="SAM" id="SignalP"/>
    </source>
</evidence>
<dbReference type="PROSITE" id="PS51257">
    <property type="entry name" value="PROKAR_LIPOPROTEIN"/>
    <property type="match status" value="1"/>
</dbReference>
<dbReference type="InterPro" id="IPR018313">
    <property type="entry name" value="SBP_3_CS"/>
</dbReference>
<dbReference type="EMBL" id="LS483426">
    <property type="protein sequence ID" value="SQH25110.1"/>
    <property type="molecule type" value="Genomic_DNA"/>
</dbReference>
<evidence type="ECO:0000256" key="1">
    <source>
        <dbReference type="ARBA" id="ARBA00004196"/>
    </source>
</evidence>
<evidence type="ECO:0000313" key="7">
    <source>
        <dbReference type="EMBL" id="SQH25110.1"/>
    </source>
</evidence>
<dbReference type="Proteomes" id="UP000248598">
    <property type="component" value="Chromosome 1"/>
</dbReference>
<dbReference type="SUPFAM" id="SSF53850">
    <property type="entry name" value="Periplasmic binding protein-like II"/>
    <property type="match status" value="1"/>
</dbReference>
<protein>
    <submittedName>
        <fullName evidence="7">Probable amino-acid ABC transporter-binding protein HI_1080</fullName>
    </submittedName>
</protein>
<dbReference type="RefSeq" id="WP_003786062.1">
    <property type="nucleotide sequence ID" value="NZ_CP091518.1"/>
</dbReference>
<dbReference type="InterPro" id="IPR001638">
    <property type="entry name" value="Solute-binding_3/MltF_N"/>
</dbReference>
<gene>
    <name evidence="7" type="ORF">NCTC10529_01305</name>
</gene>
<comment type="subcellular location">
    <subcellularLocation>
        <location evidence="1">Cell envelope</location>
    </subcellularLocation>
</comment>
<evidence type="ECO:0000259" key="6">
    <source>
        <dbReference type="SMART" id="SM00062"/>
    </source>
</evidence>
<dbReference type="PANTHER" id="PTHR35936:SF35">
    <property type="entry name" value="L-CYSTINE-BINDING PROTEIN TCYJ"/>
    <property type="match status" value="1"/>
</dbReference>
<sequence>MLKKTLWCAAMVWTLAACGQQGSSSSAGSAASTPAAAPASAPAQQGGLLEKLNNKGTILIGTMGTYAPFTYHDESGKLTGYDVEVTRAVAAKLGVQVEFKETPWDAMMSGLKSGRFDVVANQVALTSPERQAMFDKAEPYSWSGKMIVARADHAPIAKLEDIKGVKTAVMLASNYDEVAKQMGADLVHTDTMAQGLLNVQQKRADITLNDELSLLDYLKKNPDSGLKEVWRTPSAEKLGAGLVINKGNDEALAKISAAMNELKADGTLKRLGEQFFGEDVSKH</sequence>
<evidence type="ECO:0000313" key="8">
    <source>
        <dbReference type="Proteomes" id="UP000248598"/>
    </source>
</evidence>